<comment type="caution">
    <text evidence="1">The sequence shown here is derived from an EMBL/GenBank/DDBJ whole genome shotgun (WGS) entry which is preliminary data.</text>
</comment>
<reference evidence="1" key="2">
    <citation type="submission" date="2020-11" db="EMBL/GenBank/DDBJ databases">
        <authorList>
            <person name="McCartney M.A."/>
            <person name="Auch B."/>
            <person name="Kono T."/>
            <person name="Mallez S."/>
            <person name="Becker A."/>
            <person name="Gohl D.M."/>
            <person name="Silverstein K.A.T."/>
            <person name="Koren S."/>
            <person name="Bechman K.B."/>
            <person name="Herman A."/>
            <person name="Abrahante J.E."/>
            <person name="Garbe J."/>
        </authorList>
    </citation>
    <scope>NUCLEOTIDE SEQUENCE</scope>
    <source>
        <strain evidence="1">Duluth1</strain>
        <tissue evidence="1">Whole animal</tissue>
    </source>
</reference>
<dbReference type="AlphaFoldDB" id="A0A9D4N498"/>
<dbReference type="Proteomes" id="UP000828390">
    <property type="component" value="Unassembled WGS sequence"/>
</dbReference>
<evidence type="ECO:0000313" key="2">
    <source>
        <dbReference type="Proteomes" id="UP000828390"/>
    </source>
</evidence>
<accession>A0A9D4N498</accession>
<proteinExistence type="predicted"/>
<name>A0A9D4N498_DREPO</name>
<organism evidence="1 2">
    <name type="scientific">Dreissena polymorpha</name>
    <name type="common">Zebra mussel</name>
    <name type="synonym">Mytilus polymorpha</name>
    <dbReference type="NCBI Taxonomy" id="45954"/>
    <lineage>
        <taxon>Eukaryota</taxon>
        <taxon>Metazoa</taxon>
        <taxon>Spiralia</taxon>
        <taxon>Lophotrochozoa</taxon>
        <taxon>Mollusca</taxon>
        <taxon>Bivalvia</taxon>
        <taxon>Autobranchia</taxon>
        <taxon>Heteroconchia</taxon>
        <taxon>Euheterodonta</taxon>
        <taxon>Imparidentia</taxon>
        <taxon>Neoheterodontei</taxon>
        <taxon>Myida</taxon>
        <taxon>Dreissenoidea</taxon>
        <taxon>Dreissenidae</taxon>
        <taxon>Dreissena</taxon>
    </lineage>
</organism>
<gene>
    <name evidence="1" type="ORF">DPMN_011578</name>
</gene>
<protein>
    <submittedName>
        <fullName evidence="1">Uncharacterized protein</fullName>
    </submittedName>
</protein>
<keyword evidence="2" id="KW-1185">Reference proteome</keyword>
<reference evidence="1" key="1">
    <citation type="journal article" date="2019" name="bioRxiv">
        <title>The Genome of the Zebra Mussel, Dreissena polymorpha: A Resource for Invasive Species Research.</title>
        <authorList>
            <person name="McCartney M.A."/>
            <person name="Auch B."/>
            <person name="Kono T."/>
            <person name="Mallez S."/>
            <person name="Zhang Y."/>
            <person name="Obille A."/>
            <person name="Becker A."/>
            <person name="Abrahante J.E."/>
            <person name="Garbe J."/>
            <person name="Badalamenti J.P."/>
            <person name="Herman A."/>
            <person name="Mangelson H."/>
            <person name="Liachko I."/>
            <person name="Sullivan S."/>
            <person name="Sone E.D."/>
            <person name="Koren S."/>
            <person name="Silverstein K.A.T."/>
            <person name="Beckman K.B."/>
            <person name="Gohl D.M."/>
        </authorList>
    </citation>
    <scope>NUCLEOTIDE SEQUENCE</scope>
    <source>
        <strain evidence="1">Duluth1</strain>
        <tissue evidence="1">Whole animal</tissue>
    </source>
</reference>
<sequence>MQYAQFSQNVTLIIVNLVFPFTHRCRCVTPPVELRRLQRPEVQIRVWSRASQGRQSLYQCCEDQQVLRGVERGRMLRV</sequence>
<dbReference type="EMBL" id="JAIWYP010000001">
    <property type="protein sequence ID" value="KAH3887561.1"/>
    <property type="molecule type" value="Genomic_DNA"/>
</dbReference>
<evidence type="ECO:0000313" key="1">
    <source>
        <dbReference type="EMBL" id="KAH3887561.1"/>
    </source>
</evidence>